<dbReference type="Pfam" id="PF07963">
    <property type="entry name" value="N_methyl"/>
    <property type="match status" value="1"/>
</dbReference>
<dbReference type="InterPro" id="IPR045584">
    <property type="entry name" value="Pilin-like"/>
</dbReference>
<proteinExistence type="predicted"/>
<dbReference type="SUPFAM" id="SSF54523">
    <property type="entry name" value="Pili subunits"/>
    <property type="match status" value="1"/>
</dbReference>
<evidence type="ECO:0008006" key="3">
    <source>
        <dbReference type="Google" id="ProtNLM"/>
    </source>
</evidence>
<evidence type="ECO:0000313" key="2">
    <source>
        <dbReference type="EMBL" id="EKE27876.1"/>
    </source>
</evidence>
<dbReference type="EMBL" id="AMFJ01000415">
    <property type="protein sequence ID" value="EKE27876.1"/>
    <property type="molecule type" value="Genomic_DNA"/>
</dbReference>
<dbReference type="NCBIfam" id="TIGR02532">
    <property type="entry name" value="IV_pilin_GFxxxE"/>
    <property type="match status" value="1"/>
</dbReference>
<dbReference type="InterPro" id="IPR012902">
    <property type="entry name" value="N_methyl_site"/>
</dbReference>
<accession>K2F9R9</accession>
<protein>
    <recommendedName>
        <fullName evidence="3">Fibrobacter succinogenes major paralogous domain-containing protein</fullName>
    </recommendedName>
</protein>
<name>K2F9R9_9BACT</name>
<evidence type="ECO:0000256" key="1">
    <source>
        <dbReference type="SAM" id="Phobius"/>
    </source>
</evidence>
<keyword evidence="1" id="KW-1133">Transmembrane helix</keyword>
<gene>
    <name evidence="2" type="ORF">ACD_3C00141G0003</name>
</gene>
<keyword evidence="1" id="KW-0472">Membrane</keyword>
<dbReference type="AlphaFoldDB" id="K2F9R9"/>
<sequence>MLYAKNTDSIIKNKFSFKKKAFTLVELIVVIVILAILATIAFLSFSSQSASARDSTRLADMSNIAKWLSVFNASAGTYPKPDSAISITASWVEIWKQWYAWSSVLWMIKLSNGWKDPLDGSTYCTYNVNAWLSKFQLLGFLEDWNNSALSLNPYAWSLINADSVSYSGRYVITKWDMLGVLLQSWSMAPVQASTAVYWNNIELKSYTWWEFIWYVSKSIKVQWTWSILWWLAWVYALTSASSKYPSCNVSDIKLSNWQIWAACNVGATEAWAGQVTINVCSFTGADCNQWIRNILGGLFQWWRNDNVASTSATWTPAPAWTLANTVWHDNFITEYNNRDWYVNPPQNNNLWWWSGTTSTGWTYISLWMPSAMQWPCASGYHVPTQLEWCSALSAINPNLNCSWSQSDTAVALVLKLPLWGSRNYSHASYYAGNYWRYWTSSIYYGYSPDNIMGWVVVLKSTAINTPWYDNRGEGDSVRCMKN</sequence>
<feature type="transmembrane region" description="Helical" evidence="1">
    <location>
        <begin position="21"/>
        <end position="45"/>
    </location>
</feature>
<reference evidence="2" key="1">
    <citation type="journal article" date="2012" name="Science">
        <title>Fermentation, hydrogen, and sulfur metabolism in multiple uncultivated bacterial phyla.</title>
        <authorList>
            <person name="Wrighton K.C."/>
            <person name="Thomas B.C."/>
            <person name="Sharon I."/>
            <person name="Miller C.S."/>
            <person name="Castelle C.J."/>
            <person name="VerBerkmoes N.C."/>
            <person name="Wilkins M.J."/>
            <person name="Hettich R.L."/>
            <person name="Lipton M.S."/>
            <person name="Williams K.H."/>
            <person name="Long P.E."/>
            <person name="Banfield J.F."/>
        </authorList>
    </citation>
    <scope>NUCLEOTIDE SEQUENCE [LARGE SCALE GENOMIC DNA]</scope>
</reference>
<organism evidence="2">
    <name type="scientific">uncultured bacterium</name>
    <name type="common">gcode 4</name>
    <dbReference type="NCBI Taxonomy" id="1234023"/>
    <lineage>
        <taxon>Bacteria</taxon>
        <taxon>environmental samples</taxon>
    </lineage>
</organism>
<keyword evidence="1" id="KW-0812">Transmembrane</keyword>
<comment type="caution">
    <text evidence="2">The sequence shown here is derived from an EMBL/GenBank/DDBJ whole genome shotgun (WGS) entry which is preliminary data.</text>
</comment>
<dbReference type="Gene3D" id="3.30.700.10">
    <property type="entry name" value="Glycoprotein, Type 4 Pilin"/>
    <property type="match status" value="1"/>
</dbReference>